<dbReference type="Pfam" id="PF06041">
    <property type="entry name" value="DUF924"/>
    <property type="match status" value="1"/>
</dbReference>
<evidence type="ECO:0000313" key="2">
    <source>
        <dbReference type="Proteomes" id="UP001165080"/>
    </source>
</evidence>
<dbReference type="SUPFAM" id="SSF48452">
    <property type="entry name" value="TPR-like"/>
    <property type="match status" value="1"/>
</dbReference>
<dbReference type="EMBL" id="BRXU01000006">
    <property type="protein sequence ID" value="GLC52465.1"/>
    <property type="molecule type" value="Genomic_DNA"/>
</dbReference>
<dbReference type="Gene3D" id="1.25.40.10">
    <property type="entry name" value="Tetratricopeptide repeat domain"/>
    <property type="match status" value="1"/>
</dbReference>
<proteinExistence type="predicted"/>
<evidence type="ECO:0008006" key="3">
    <source>
        <dbReference type="Google" id="ProtNLM"/>
    </source>
</evidence>
<name>A0A9W6BIN0_9CHLO</name>
<comment type="caution">
    <text evidence="1">The sequence shown here is derived from an EMBL/GenBank/DDBJ whole genome shotgun (WGS) entry which is preliminary data.</text>
</comment>
<dbReference type="InterPro" id="IPR010323">
    <property type="entry name" value="DUF924"/>
</dbReference>
<dbReference type="Gene3D" id="1.20.58.320">
    <property type="entry name" value="TPR-like"/>
    <property type="match status" value="1"/>
</dbReference>
<organism evidence="1 2">
    <name type="scientific">Pleodorina starrii</name>
    <dbReference type="NCBI Taxonomy" id="330485"/>
    <lineage>
        <taxon>Eukaryota</taxon>
        <taxon>Viridiplantae</taxon>
        <taxon>Chlorophyta</taxon>
        <taxon>core chlorophytes</taxon>
        <taxon>Chlorophyceae</taxon>
        <taxon>CS clade</taxon>
        <taxon>Chlamydomonadales</taxon>
        <taxon>Volvocaceae</taxon>
        <taxon>Pleodorina</taxon>
    </lineage>
</organism>
<reference evidence="1 2" key="1">
    <citation type="journal article" date="2023" name="Commun. Biol.">
        <title>Reorganization of the ancestral sex-determining regions during the evolution of trioecy in Pleodorina starrii.</title>
        <authorList>
            <person name="Takahashi K."/>
            <person name="Suzuki S."/>
            <person name="Kawai-Toyooka H."/>
            <person name="Yamamoto K."/>
            <person name="Hamaji T."/>
            <person name="Ootsuki R."/>
            <person name="Yamaguchi H."/>
            <person name="Kawachi M."/>
            <person name="Higashiyama T."/>
            <person name="Nozaki H."/>
        </authorList>
    </citation>
    <scope>NUCLEOTIDE SEQUENCE [LARGE SCALE GENOMIC DNA]</scope>
    <source>
        <strain evidence="1 2">NIES-4479</strain>
    </source>
</reference>
<sequence>MLVSFRHILRVSGYSRSRSLSYVTTGPHFKRTGESLSAGTKSEWTMALSDIPERSQAVLEYWFGPGYAAADDSFLPRDKMGLWFRGSPEIDQYITEAFGADVQKVGEGLYDSWRDGPPLSLLAGIILMDQFSRNIHRGRPEAFALDSKALAWADHAVATGADRALPAILRYFVYMPYMHAEDLAAQERGVQLFLAAAEATEAAGPDAAGAAGALRMALSYAEAHRDVVAAWGRFPHRNAALGRASSPEELAGLADGTIKKF</sequence>
<dbReference type="Proteomes" id="UP001165080">
    <property type="component" value="Unassembled WGS sequence"/>
</dbReference>
<dbReference type="InterPro" id="IPR011990">
    <property type="entry name" value="TPR-like_helical_dom_sf"/>
</dbReference>
<dbReference type="AlphaFoldDB" id="A0A9W6BIN0"/>
<evidence type="ECO:0000313" key="1">
    <source>
        <dbReference type="EMBL" id="GLC52465.1"/>
    </source>
</evidence>
<protein>
    <recommendedName>
        <fullName evidence="3">DUF924 domain-containing protein</fullName>
    </recommendedName>
</protein>
<accession>A0A9W6BIN0</accession>
<keyword evidence="2" id="KW-1185">Reference proteome</keyword>
<gene>
    <name evidence="1" type="primary">PLEST003306</name>
    <name evidence="1" type="ORF">PLESTB_000632000</name>
</gene>